<reference evidence="2" key="1">
    <citation type="journal article" date="2014" name="Proc. Natl. Acad. Sci. U.S.A.">
        <title>Extensive sampling of basidiomycete genomes demonstrates inadequacy of the white-rot/brown-rot paradigm for wood decay fungi.</title>
        <authorList>
            <person name="Riley R."/>
            <person name="Salamov A.A."/>
            <person name="Brown D.W."/>
            <person name="Nagy L.G."/>
            <person name="Floudas D."/>
            <person name="Held B.W."/>
            <person name="Levasseur A."/>
            <person name="Lombard V."/>
            <person name="Morin E."/>
            <person name="Otillar R."/>
            <person name="Lindquist E.A."/>
            <person name="Sun H."/>
            <person name="LaButti K.M."/>
            <person name="Schmutz J."/>
            <person name="Jabbour D."/>
            <person name="Luo H."/>
            <person name="Baker S.E."/>
            <person name="Pisabarro A.G."/>
            <person name="Walton J.D."/>
            <person name="Blanchette R.A."/>
            <person name="Henrissat B."/>
            <person name="Martin F."/>
            <person name="Cullen D."/>
            <person name="Hibbett D.S."/>
            <person name="Grigoriev I.V."/>
        </authorList>
    </citation>
    <scope>NUCLEOTIDE SEQUENCE [LARGE SCALE GENOMIC DNA]</scope>
    <source>
        <strain evidence="2">CBS 339.88</strain>
    </source>
</reference>
<keyword evidence="2" id="KW-1185">Reference proteome</keyword>
<dbReference type="EMBL" id="KL142380">
    <property type="protein sequence ID" value="KDR75823.1"/>
    <property type="molecule type" value="Genomic_DNA"/>
</dbReference>
<dbReference type="AlphaFoldDB" id="A0A067T9Z2"/>
<evidence type="ECO:0000313" key="2">
    <source>
        <dbReference type="Proteomes" id="UP000027222"/>
    </source>
</evidence>
<gene>
    <name evidence="1" type="ORF">GALMADRAFT_508187</name>
</gene>
<evidence type="ECO:0000313" key="1">
    <source>
        <dbReference type="EMBL" id="KDR75823.1"/>
    </source>
</evidence>
<dbReference type="OrthoDB" id="2121326at2759"/>
<sequence>MLLGRNREAFKDPEPECVIRINPKQKGMQIGRANDRSSYFAISLWIEPRESPCKIFFGLDFMPDPVVKERFQSASFHVTFGHDDPEGQHPPLKILDISSNCIGEDRDGEESSISTFSVSSDNISNETITTDTDVIGQGLHSPTAVWSLTEDASKTIKRGLDGHYRVSVRLPTTSRVWIKYYGKAVLVGGGIGPWRRVTLQSGSVEAPYRRILDLSEVVEGGM</sequence>
<organism evidence="1 2">
    <name type="scientific">Galerina marginata (strain CBS 339.88)</name>
    <dbReference type="NCBI Taxonomy" id="685588"/>
    <lineage>
        <taxon>Eukaryota</taxon>
        <taxon>Fungi</taxon>
        <taxon>Dikarya</taxon>
        <taxon>Basidiomycota</taxon>
        <taxon>Agaricomycotina</taxon>
        <taxon>Agaricomycetes</taxon>
        <taxon>Agaricomycetidae</taxon>
        <taxon>Agaricales</taxon>
        <taxon>Agaricineae</taxon>
        <taxon>Strophariaceae</taxon>
        <taxon>Galerina</taxon>
    </lineage>
</organism>
<proteinExistence type="predicted"/>
<name>A0A067T9Z2_GALM3</name>
<dbReference type="HOGENOM" id="CLU_1054148_0_0_1"/>
<dbReference type="Proteomes" id="UP000027222">
    <property type="component" value="Unassembled WGS sequence"/>
</dbReference>
<dbReference type="STRING" id="685588.A0A067T9Z2"/>
<accession>A0A067T9Z2</accession>
<protein>
    <submittedName>
        <fullName evidence="1">Uncharacterized protein</fullName>
    </submittedName>
</protein>